<sequence>MYEIPKSIDFGNPLTLLSKPRNIFFGSIYSLKYRQKSKHLPSSLLFKETRYILVRKVQFSCFRLGFRLIQDSKIFMIDNCNDRHHQ</sequence>
<reference evidence="1 2" key="2">
    <citation type="journal article" date="2022" name="Mol. Ecol. Resour.">
        <title>The genomes of chicory, endive, great burdock and yacon provide insights into Asteraceae paleo-polyploidization history and plant inulin production.</title>
        <authorList>
            <person name="Fan W."/>
            <person name="Wang S."/>
            <person name="Wang H."/>
            <person name="Wang A."/>
            <person name="Jiang F."/>
            <person name="Liu H."/>
            <person name="Zhao H."/>
            <person name="Xu D."/>
            <person name="Zhang Y."/>
        </authorList>
    </citation>
    <scope>NUCLEOTIDE SEQUENCE [LARGE SCALE GENOMIC DNA]</scope>
    <source>
        <strain evidence="2">cv. Niubang</strain>
    </source>
</reference>
<gene>
    <name evidence="1" type="ORF">L6452_11696</name>
</gene>
<organism evidence="1 2">
    <name type="scientific">Arctium lappa</name>
    <name type="common">Greater burdock</name>
    <name type="synonym">Lappa major</name>
    <dbReference type="NCBI Taxonomy" id="4217"/>
    <lineage>
        <taxon>Eukaryota</taxon>
        <taxon>Viridiplantae</taxon>
        <taxon>Streptophyta</taxon>
        <taxon>Embryophyta</taxon>
        <taxon>Tracheophyta</taxon>
        <taxon>Spermatophyta</taxon>
        <taxon>Magnoliopsida</taxon>
        <taxon>eudicotyledons</taxon>
        <taxon>Gunneridae</taxon>
        <taxon>Pentapetalae</taxon>
        <taxon>asterids</taxon>
        <taxon>campanulids</taxon>
        <taxon>Asterales</taxon>
        <taxon>Asteraceae</taxon>
        <taxon>Carduoideae</taxon>
        <taxon>Cardueae</taxon>
        <taxon>Arctiinae</taxon>
        <taxon>Arctium</taxon>
    </lineage>
</organism>
<evidence type="ECO:0000313" key="1">
    <source>
        <dbReference type="EMBL" id="KAI3748551.1"/>
    </source>
</evidence>
<reference evidence="2" key="1">
    <citation type="journal article" date="2022" name="Mol. Ecol. Resour.">
        <title>The genomes of chicory, endive, great burdock and yacon provide insights into Asteraceae palaeo-polyploidization history and plant inulin production.</title>
        <authorList>
            <person name="Fan W."/>
            <person name="Wang S."/>
            <person name="Wang H."/>
            <person name="Wang A."/>
            <person name="Jiang F."/>
            <person name="Liu H."/>
            <person name="Zhao H."/>
            <person name="Xu D."/>
            <person name="Zhang Y."/>
        </authorList>
    </citation>
    <scope>NUCLEOTIDE SEQUENCE [LARGE SCALE GENOMIC DNA]</scope>
    <source>
        <strain evidence="2">cv. Niubang</strain>
    </source>
</reference>
<accession>A0ACB9DQ29</accession>
<name>A0ACB9DQ29_ARCLA</name>
<keyword evidence="2" id="KW-1185">Reference proteome</keyword>
<evidence type="ECO:0000313" key="2">
    <source>
        <dbReference type="Proteomes" id="UP001055879"/>
    </source>
</evidence>
<dbReference type="EMBL" id="CM042049">
    <property type="protein sequence ID" value="KAI3748551.1"/>
    <property type="molecule type" value="Genomic_DNA"/>
</dbReference>
<proteinExistence type="predicted"/>
<comment type="caution">
    <text evidence="1">The sequence shown here is derived from an EMBL/GenBank/DDBJ whole genome shotgun (WGS) entry which is preliminary data.</text>
</comment>
<protein>
    <submittedName>
        <fullName evidence="1">Uncharacterized protein</fullName>
    </submittedName>
</protein>
<dbReference type="Proteomes" id="UP001055879">
    <property type="component" value="Linkage Group LG03"/>
</dbReference>